<accession>A0ACD3A0W9</accession>
<proteinExistence type="predicted"/>
<evidence type="ECO:0000313" key="1">
    <source>
        <dbReference type="EMBL" id="TFK59448.1"/>
    </source>
</evidence>
<keyword evidence="2" id="KW-1185">Reference proteome</keyword>
<dbReference type="Proteomes" id="UP000308600">
    <property type="component" value="Unassembled WGS sequence"/>
</dbReference>
<evidence type="ECO:0000313" key="2">
    <source>
        <dbReference type="Proteomes" id="UP000308600"/>
    </source>
</evidence>
<protein>
    <submittedName>
        <fullName evidence="1">Uncharacterized protein</fullName>
    </submittedName>
</protein>
<organism evidence="1 2">
    <name type="scientific">Pluteus cervinus</name>
    <dbReference type="NCBI Taxonomy" id="181527"/>
    <lineage>
        <taxon>Eukaryota</taxon>
        <taxon>Fungi</taxon>
        <taxon>Dikarya</taxon>
        <taxon>Basidiomycota</taxon>
        <taxon>Agaricomycotina</taxon>
        <taxon>Agaricomycetes</taxon>
        <taxon>Agaricomycetidae</taxon>
        <taxon>Agaricales</taxon>
        <taxon>Pluteineae</taxon>
        <taxon>Pluteaceae</taxon>
        <taxon>Pluteus</taxon>
    </lineage>
</organism>
<sequence>MTKYEMHCQWGHISYGYINKMLRKGLLKGVALKDGLEAREEKECTVCALGKMKRAPIECKRILPLATEHGGHLHINIWGKASIQTIGHGLYVLTILDD</sequence>
<gene>
    <name evidence="1" type="ORF">BDN72DRAFT_780732</name>
</gene>
<feature type="non-terminal residue" evidence="1">
    <location>
        <position position="98"/>
    </location>
</feature>
<reference evidence="1 2" key="1">
    <citation type="journal article" date="2019" name="Nat. Ecol. Evol.">
        <title>Megaphylogeny resolves global patterns of mushroom evolution.</title>
        <authorList>
            <person name="Varga T."/>
            <person name="Krizsan K."/>
            <person name="Foldi C."/>
            <person name="Dima B."/>
            <person name="Sanchez-Garcia M."/>
            <person name="Sanchez-Ramirez S."/>
            <person name="Szollosi G.J."/>
            <person name="Szarkandi J.G."/>
            <person name="Papp V."/>
            <person name="Albert L."/>
            <person name="Andreopoulos W."/>
            <person name="Angelini C."/>
            <person name="Antonin V."/>
            <person name="Barry K.W."/>
            <person name="Bougher N.L."/>
            <person name="Buchanan P."/>
            <person name="Buyck B."/>
            <person name="Bense V."/>
            <person name="Catcheside P."/>
            <person name="Chovatia M."/>
            <person name="Cooper J."/>
            <person name="Damon W."/>
            <person name="Desjardin D."/>
            <person name="Finy P."/>
            <person name="Geml J."/>
            <person name="Haridas S."/>
            <person name="Hughes K."/>
            <person name="Justo A."/>
            <person name="Karasinski D."/>
            <person name="Kautmanova I."/>
            <person name="Kiss B."/>
            <person name="Kocsube S."/>
            <person name="Kotiranta H."/>
            <person name="LaButti K.M."/>
            <person name="Lechner B.E."/>
            <person name="Liimatainen K."/>
            <person name="Lipzen A."/>
            <person name="Lukacs Z."/>
            <person name="Mihaltcheva S."/>
            <person name="Morgado L.N."/>
            <person name="Niskanen T."/>
            <person name="Noordeloos M.E."/>
            <person name="Ohm R.A."/>
            <person name="Ortiz-Santana B."/>
            <person name="Ovrebo C."/>
            <person name="Racz N."/>
            <person name="Riley R."/>
            <person name="Savchenko A."/>
            <person name="Shiryaev A."/>
            <person name="Soop K."/>
            <person name="Spirin V."/>
            <person name="Szebenyi C."/>
            <person name="Tomsovsky M."/>
            <person name="Tulloss R.E."/>
            <person name="Uehling J."/>
            <person name="Grigoriev I.V."/>
            <person name="Vagvolgyi C."/>
            <person name="Papp T."/>
            <person name="Martin F.M."/>
            <person name="Miettinen O."/>
            <person name="Hibbett D.S."/>
            <person name="Nagy L.G."/>
        </authorList>
    </citation>
    <scope>NUCLEOTIDE SEQUENCE [LARGE SCALE GENOMIC DNA]</scope>
    <source>
        <strain evidence="1 2">NL-1719</strain>
    </source>
</reference>
<dbReference type="EMBL" id="ML208976">
    <property type="protein sequence ID" value="TFK59448.1"/>
    <property type="molecule type" value="Genomic_DNA"/>
</dbReference>
<name>A0ACD3A0W9_9AGAR</name>